<dbReference type="CDD" id="cd05344">
    <property type="entry name" value="BKR_like_SDR_like"/>
    <property type="match status" value="1"/>
</dbReference>
<evidence type="ECO:0000313" key="3">
    <source>
        <dbReference type="Proteomes" id="UP000559404"/>
    </source>
</evidence>
<accession>A0A838XP93</accession>
<evidence type="ECO:0000256" key="1">
    <source>
        <dbReference type="ARBA" id="ARBA00006484"/>
    </source>
</evidence>
<comment type="similarity">
    <text evidence="1">Belongs to the short-chain dehydrogenases/reductases (SDR) family.</text>
</comment>
<dbReference type="SUPFAM" id="SSF51735">
    <property type="entry name" value="NAD(P)-binding Rossmann-fold domains"/>
    <property type="match status" value="1"/>
</dbReference>
<dbReference type="Proteomes" id="UP000559404">
    <property type="component" value="Unassembled WGS sequence"/>
</dbReference>
<dbReference type="RefSeq" id="WP_181758614.1">
    <property type="nucleotide sequence ID" value="NZ_BMCR01000002.1"/>
</dbReference>
<dbReference type="InterPro" id="IPR036291">
    <property type="entry name" value="NAD(P)-bd_dom_sf"/>
</dbReference>
<dbReference type="Pfam" id="PF13561">
    <property type="entry name" value="adh_short_C2"/>
    <property type="match status" value="1"/>
</dbReference>
<dbReference type="PANTHER" id="PTHR42879:SF6">
    <property type="entry name" value="NADPH-DEPENDENT REDUCTASE BACG"/>
    <property type="match status" value="1"/>
</dbReference>
<organism evidence="2 3">
    <name type="scientific">Stappia taiwanensis</name>
    <dbReference type="NCBI Taxonomy" id="992267"/>
    <lineage>
        <taxon>Bacteria</taxon>
        <taxon>Pseudomonadati</taxon>
        <taxon>Pseudomonadota</taxon>
        <taxon>Alphaproteobacteria</taxon>
        <taxon>Hyphomicrobiales</taxon>
        <taxon>Stappiaceae</taxon>
        <taxon>Stappia</taxon>
    </lineage>
</organism>
<dbReference type="AlphaFoldDB" id="A0A838XP93"/>
<dbReference type="PANTHER" id="PTHR42879">
    <property type="entry name" value="3-OXOACYL-(ACYL-CARRIER-PROTEIN) REDUCTASE"/>
    <property type="match status" value="1"/>
</dbReference>
<dbReference type="EMBL" id="JACEON010000002">
    <property type="protein sequence ID" value="MBA4610406.1"/>
    <property type="molecule type" value="Genomic_DNA"/>
</dbReference>
<keyword evidence="3" id="KW-1185">Reference proteome</keyword>
<name>A0A838XP93_9HYPH</name>
<dbReference type="Gene3D" id="3.40.50.720">
    <property type="entry name" value="NAD(P)-binding Rossmann-like Domain"/>
    <property type="match status" value="1"/>
</dbReference>
<dbReference type="PRINTS" id="PR00081">
    <property type="entry name" value="GDHRDH"/>
</dbReference>
<dbReference type="InterPro" id="IPR002347">
    <property type="entry name" value="SDR_fam"/>
</dbReference>
<gene>
    <name evidence="2" type="ORF">H1W37_01975</name>
</gene>
<reference evidence="2 3" key="1">
    <citation type="submission" date="2020-07" db="EMBL/GenBank/DDBJ databases">
        <authorList>
            <person name="Li M."/>
        </authorList>
    </citation>
    <scope>NUCLEOTIDE SEQUENCE [LARGE SCALE GENOMIC DNA]</scope>
    <source>
        <strain evidence="2 3">DSM 23284</strain>
    </source>
</reference>
<evidence type="ECO:0000313" key="2">
    <source>
        <dbReference type="EMBL" id="MBA4610406.1"/>
    </source>
</evidence>
<proteinExistence type="inferred from homology"/>
<sequence length="259" mass="27303">MDLGISGRKAIVCASSRGLGRGCAEALAEAGCDLVINGLDPQRLEATAADLRARFDVTVEAVAADMSTLEGQKAVLAACPQPDILVNNNGGPPRRDFRELDREAMIAGVIQNMISPIEMIQQVADGMAERGFGRIVNITSITVRMPIEGLDLSSGARAGLTAFLAGVGRTYTHRNVTINNLLPGKMDTDRLRGGFARAAAQSGASVEEVRAAQAAEIPARRFGTAEEFGQVCAFYCSRQAGYVTGQNILVDGGLYPAAF</sequence>
<reference evidence="2 3" key="2">
    <citation type="submission" date="2020-08" db="EMBL/GenBank/DDBJ databases">
        <title>Stappia taiwanensis sp. nov., isolated from a coastal thermal spring.</title>
        <authorList>
            <person name="Kampfer P."/>
        </authorList>
    </citation>
    <scope>NUCLEOTIDE SEQUENCE [LARGE SCALE GENOMIC DNA]</scope>
    <source>
        <strain evidence="2 3">DSM 23284</strain>
    </source>
</reference>
<comment type="caution">
    <text evidence="2">The sequence shown here is derived from an EMBL/GenBank/DDBJ whole genome shotgun (WGS) entry which is preliminary data.</text>
</comment>
<dbReference type="InterPro" id="IPR050259">
    <property type="entry name" value="SDR"/>
</dbReference>
<protein>
    <submittedName>
        <fullName evidence="2">SDR family oxidoreductase</fullName>
    </submittedName>
</protein>